<sequence>LSNSAVRPDTPVMSSDFCEMLSSILSSVETKEHSPAPSACVRVCVHVCPQHCSVFAVPQLSLGQLFSIWWMLLSTGLAVPCQHFWDGSRTSRKVELEPRVLFPDHKEPMGHSIIQLK</sequence>
<reference evidence="1" key="2">
    <citation type="submission" date="2025-03" db="EMBL/GenBank/DDBJ databases">
        <authorList>
            <consortium name="ELIXIR-Norway"/>
            <consortium name="Elixir Norway"/>
        </authorList>
    </citation>
    <scope>NUCLEOTIDE SEQUENCE</scope>
</reference>
<gene>
    <name evidence="1" type="ORF">MRATA1EN22A_LOCUS10795</name>
</gene>
<reference evidence="1" key="1">
    <citation type="submission" date="2023-05" db="EMBL/GenBank/DDBJ databases">
        <authorList>
            <consortium name="ELIXIR-Norway"/>
        </authorList>
    </citation>
    <scope>NUCLEOTIDE SEQUENCE</scope>
</reference>
<organism evidence="1 2">
    <name type="scientific">Rangifer tarandus platyrhynchus</name>
    <name type="common">Svalbard reindeer</name>
    <dbReference type="NCBI Taxonomy" id="3082113"/>
    <lineage>
        <taxon>Eukaryota</taxon>
        <taxon>Metazoa</taxon>
        <taxon>Chordata</taxon>
        <taxon>Craniata</taxon>
        <taxon>Vertebrata</taxon>
        <taxon>Euteleostomi</taxon>
        <taxon>Mammalia</taxon>
        <taxon>Eutheria</taxon>
        <taxon>Laurasiatheria</taxon>
        <taxon>Artiodactyla</taxon>
        <taxon>Ruminantia</taxon>
        <taxon>Pecora</taxon>
        <taxon>Cervidae</taxon>
        <taxon>Odocoileinae</taxon>
        <taxon>Rangifer</taxon>
    </lineage>
</organism>
<dbReference type="Proteomes" id="UP001162501">
    <property type="component" value="Chromosome 20"/>
</dbReference>
<accession>A0AC59YVQ1</accession>
<feature type="non-terminal residue" evidence="1">
    <location>
        <position position="117"/>
    </location>
</feature>
<feature type="non-terminal residue" evidence="1">
    <location>
        <position position="1"/>
    </location>
</feature>
<evidence type="ECO:0000313" key="2">
    <source>
        <dbReference type="Proteomes" id="UP001162501"/>
    </source>
</evidence>
<dbReference type="EMBL" id="OX596104">
    <property type="protein sequence ID" value="CAN0016657.1"/>
    <property type="molecule type" value="Genomic_DNA"/>
</dbReference>
<proteinExistence type="predicted"/>
<protein>
    <submittedName>
        <fullName evidence="1">Uncharacterized protein</fullName>
    </submittedName>
</protein>
<name>A0AC59YVQ1_RANTA</name>
<evidence type="ECO:0000313" key="1">
    <source>
        <dbReference type="EMBL" id="CAN0016657.1"/>
    </source>
</evidence>